<accession>B8HJR5</accession>
<evidence type="ECO:0000256" key="1">
    <source>
        <dbReference type="ARBA" id="ARBA00022475"/>
    </source>
</evidence>
<dbReference type="InterPro" id="IPR005184">
    <property type="entry name" value="DUF306_Meta_HslJ"/>
</dbReference>
<dbReference type="AlphaFoldDB" id="B8HJR5"/>
<evidence type="ECO:0000259" key="7">
    <source>
        <dbReference type="Pfam" id="PF03724"/>
    </source>
</evidence>
<evidence type="ECO:0000256" key="3">
    <source>
        <dbReference type="ARBA" id="ARBA00023136"/>
    </source>
</evidence>
<evidence type="ECO:0000256" key="6">
    <source>
        <dbReference type="SAM" id="MobiDB-lite"/>
    </source>
</evidence>
<keyword evidence="2" id="KW-0732">Signal</keyword>
<dbReference type="EMBL" id="CP001344">
    <property type="protein sequence ID" value="ACL45018.1"/>
    <property type="molecule type" value="Genomic_DNA"/>
</dbReference>
<dbReference type="InterPro" id="IPR038670">
    <property type="entry name" value="HslJ-like_sf"/>
</dbReference>
<dbReference type="PANTHER" id="PTHR35535">
    <property type="entry name" value="HEAT SHOCK PROTEIN HSLJ"/>
    <property type="match status" value="1"/>
</dbReference>
<evidence type="ECO:0000256" key="4">
    <source>
        <dbReference type="ARBA" id="ARBA00023139"/>
    </source>
</evidence>
<keyword evidence="4" id="KW-0564">Palmitate</keyword>
<feature type="compositionally biased region" description="Low complexity" evidence="6">
    <location>
        <begin position="197"/>
        <end position="229"/>
    </location>
</feature>
<dbReference type="Gene3D" id="2.40.128.270">
    <property type="match status" value="1"/>
</dbReference>
<organism evidence="8">
    <name type="scientific">Cyanothece sp. (strain PCC 7425 / ATCC 29141)</name>
    <dbReference type="NCBI Taxonomy" id="395961"/>
    <lineage>
        <taxon>Bacteria</taxon>
        <taxon>Bacillati</taxon>
        <taxon>Cyanobacteriota</taxon>
        <taxon>Cyanophyceae</taxon>
        <taxon>Gomontiellales</taxon>
        <taxon>Cyanothecaceae</taxon>
        <taxon>Cyanothece</taxon>
    </lineage>
</organism>
<dbReference type="InterPro" id="IPR025971">
    <property type="entry name" value="LppP/LprE"/>
</dbReference>
<proteinExistence type="predicted"/>
<evidence type="ECO:0000256" key="2">
    <source>
        <dbReference type="ARBA" id="ARBA00022729"/>
    </source>
</evidence>
<dbReference type="Pfam" id="PF03724">
    <property type="entry name" value="META"/>
    <property type="match status" value="1"/>
</dbReference>
<dbReference type="STRING" id="395961.Cyan7425_2665"/>
<evidence type="ECO:0000313" key="8">
    <source>
        <dbReference type="EMBL" id="ACL45018.1"/>
    </source>
</evidence>
<protein>
    <recommendedName>
        <fullName evidence="7">DUF306 domain-containing protein</fullName>
    </recommendedName>
</protein>
<dbReference type="PANTHER" id="PTHR35535:SF1">
    <property type="entry name" value="HEAT SHOCK PROTEIN HSLJ"/>
    <property type="match status" value="1"/>
</dbReference>
<dbReference type="InterPro" id="IPR053147">
    <property type="entry name" value="Hsp_HslJ-like"/>
</dbReference>
<name>B8HJR5_CYAP4</name>
<gene>
    <name evidence="8" type="ordered locus">Cyan7425_2665</name>
</gene>
<dbReference type="KEGG" id="cyn:Cyan7425_2665"/>
<keyword evidence="3" id="KW-0472">Membrane</keyword>
<sequence length="335" mass="36694">MVMERKKYFLLLELISGLAMLSIPQAVMAQITNSSWLDRPPVNWNRPSLSDFPQLPKPVAAANLEQCRASIRQPASDADRALRQRGWHLFGPVQSFGITQILTATSGFDGMCRPMGYQAFVYVEGRYAGTLSPGLMDSRTDGALITARLISPTAINGEFARYSNADPLCCPSQTSFVSYRVRSDEIPDLVPTEIVTSPNCPNSQPDSPQSSNSPSSGSTLPSSNSPSLSGQRWSLIEINGQPVNTNQPYIEFDTQQQGRFSGSSGCNLISGGFASSDSTLTFDEIISTRRACIDPKGQQIEADFLRALESVTRFEIQAETLRLLVGDRPVLVFRR</sequence>
<keyword evidence="1" id="KW-1003">Cell membrane</keyword>
<evidence type="ECO:0000256" key="5">
    <source>
        <dbReference type="ARBA" id="ARBA00023288"/>
    </source>
</evidence>
<feature type="region of interest" description="Disordered" evidence="6">
    <location>
        <begin position="192"/>
        <end position="230"/>
    </location>
</feature>
<feature type="domain" description="DUF306" evidence="7">
    <location>
        <begin position="227"/>
        <end position="333"/>
    </location>
</feature>
<dbReference type="HOGENOM" id="CLU_050855_0_0_3"/>
<reference evidence="8" key="1">
    <citation type="submission" date="2009-01" db="EMBL/GenBank/DDBJ databases">
        <title>Complete sequence of chromosome Cyanothece sp. PCC 7425.</title>
        <authorList>
            <consortium name="US DOE Joint Genome Institute"/>
            <person name="Lucas S."/>
            <person name="Copeland A."/>
            <person name="Lapidus A."/>
            <person name="Glavina del Rio T."/>
            <person name="Dalin E."/>
            <person name="Tice H."/>
            <person name="Bruce D."/>
            <person name="Goodwin L."/>
            <person name="Pitluck S."/>
            <person name="Sims D."/>
            <person name="Meineke L."/>
            <person name="Brettin T."/>
            <person name="Detter J.C."/>
            <person name="Han C."/>
            <person name="Larimer F."/>
            <person name="Land M."/>
            <person name="Hauser L."/>
            <person name="Kyrpides N."/>
            <person name="Ovchinnikova G."/>
            <person name="Liberton M."/>
            <person name="Stoeckel J."/>
            <person name="Banerjee A."/>
            <person name="Singh A."/>
            <person name="Page L."/>
            <person name="Sato H."/>
            <person name="Zhao L."/>
            <person name="Sherman L."/>
            <person name="Pakrasi H."/>
            <person name="Richardson P."/>
        </authorList>
    </citation>
    <scope>NUCLEOTIDE SEQUENCE</scope>
    <source>
        <strain evidence="8">PCC 7425</strain>
    </source>
</reference>
<keyword evidence="5" id="KW-0449">Lipoprotein</keyword>
<dbReference type="eggNOG" id="COG3187">
    <property type="taxonomic scope" value="Bacteria"/>
</dbReference>
<dbReference type="Pfam" id="PF14041">
    <property type="entry name" value="Lipoprotein_21"/>
    <property type="match status" value="1"/>
</dbReference>